<dbReference type="RefSeq" id="WP_114353067.1">
    <property type="nucleotide sequence ID" value="NZ_QPJJ01000008.1"/>
</dbReference>
<evidence type="ECO:0000313" key="3">
    <source>
        <dbReference type="EMBL" id="RCW66913.1"/>
    </source>
</evidence>
<keyword evidence="4" id="KW-1185">Reference proteome</keyword>
<protein>
    <recommendedName>
        <fullName evidence="5">DUF3993 domain-containing protein</fullName>
    </recommendedName>
</protein>
<gene>
    <name evidence="3" type="ORF">DFR57_1088</name>
</gene>
<name>A0A368XG24_9BACI</name>
<dbReference type="OrthoDB" id="2880030at2"/>
<feature type="signal peptide" evidence="2">
    <location>
        <begin position="1"/>
        <end position="18"/>
    </location>
</feature>
<accession>A0A368XG24</accession>
<feature type="coiled-coil region" evidence="1">
    <location>
        <begin position="40"/>
        <end position="67"/>
    </location>
</feature>
<keyword evidence="2" id="KW-0732">Signal</keyword>
<evidence type="ECO:0000313" key="4">
    <source>
        <dbReference type="Proteomes" id="UP000252585"/>
    </source>
</evidence>
<reference evidence="3 4" key="1">
    <citation type="submission" date="2018-07" db="EMBL/GenBank/DDBJ databases">
        <title>Genomic Encyclopedia of Type Strains, Phase IV (KMG-IV): sequencing the most valuable type-strain genomes for metagenomic binning, comparative biology and taxonomic classification.</title>
        <authorList>
            <person name="Goeker M."/>
        </authorList>
    </citation>
    <scope>NUCLEOTIDE SEQUENCE [LARGE SCALE GENOMIC DNA]</scope>
    <source>
        <strain evidence="3 4">DSM 27696</strain>
    </source>
</reference>
<organism evidence="3 4">
    <name type="scientific">Saliterribacillus persicus</name>
    <dbReference type="NCBI Taxonomy" id="930114"/>
    <lineage>
        <taxon>Bacteria</taxon>
        <taxon>Bacillati</taxon>
        <taxon>Bacillota</taxon>
        <taxon>Bacilli</taxon>
        <taxon>Bacillales</taxon>
        <taxon>Bacillaceae</taxon>
        <taxon>Saliterribacillus</taxon>
    </lineage>
</organism>
<sequence length="188" mass="21682">MKKTIMSILMTTVLVAMTVGVISQPLIDDAHAVSKVSVHAEKAVDVKEKANDDIELLAEEKTELTHEEIVSLTDQFMDHLVQDTNESYKVTQYKTKDELIQSFSDIATQNAVQPYIDFYYEEKEDGLYIIPTSTPPWFINDQEYEIIEVDEETKKVVQSNQSEMYGDYQISIEFIYEDGWKISKVLHK</sequence>
<evidence type="ECO:0000256" key="1">
    <source>
        <dbReference type="SAM" id="Coils"/>
    </source>
</evidence>
<evidence type="ECO:0008006" key="5">
    <source>
        <dbReference type="Google" id="ProtNLM"/>
    </source>
</evidence>
<proteinExistence type="predicted"/>
<dbReference type="AlphaFoldDB" id="A0A368XG24"/>
<evidence type="ECO:0000256" key="2">
    <source>
        <dbReference type="SAM" id="SignalP"/>
    </source>
</evidence>
<comment type="caution">
    <text evidence="3">The sequence shown here is derived from an EMBL/GenBank/DDBJ whole genome shotgun (WGS) entry which is preliminary data.</text>
</comment>
<keyword evidence="1" id="KW-0175">Coiled coil</keyword>
<feature type="chain" id="PRO_5038852203" description="DUF3993 domain-containing protein" evidence="2">
    <location>
        <begin position="19"/>
        <end position="188"/>
    </location>
</feature>
<dbReference type="Proteomes" id="UP000252585">
    <property type="component" value="Unassembled WGS sequence"/>
</dbReference>
<dbReference type="EMBL" id="QPJJ01000008">
    <property type="protein sequence ID" value="RCW66913.1"/>
    <property type="molecule type" value="Genomic_DNA"/>
</dbReference>